<evidence type="ECO:0000256" key="1">
    <source>
        <dbReference type="SAM" id="MobiDB-lite"/>
    </source>
</evidence>
<gene>
    <name evidence="2" type="ORF">STAS_26228</name>
</gene>
<protein>
    <submittedName>
        <fullName evidence="2">SacI homology domain-containing protein / WW domain-containing protein</fullName>
    </submittedName>
</protein>
<feature type="compositionally biased region" description="Low complexity" evidence="1">
    <location>
        <begin position="340"/>
        <end position="349"/>
    </location>
</feature>
<dbReference type="EMBL" id="BKCP01008404">
    <property type="protein sequence ID" value="GER49020.1"/>
    <property type="molecule type" value="Genomic_DNA"/>
</dbReference>
<feature type="region of interest" description="Disordered" evidence="1">
    <location>
        <begin position="320"/>
        <end position="358"/>
    </location>
</feature>
<feature type="non-terminal residue" evidence="2">
    <location>
        <position position="600"/>
    </location>
</feature>
<dbReference type="AlphaFoldDB" id="A0A5A7QUX8"/>
<name>A0A5A7QUX8_STRAF</name>
<evidence type="ECO:0000313" key="2">
    <source>
        <dbReference type="EMBL" id="GER49020.1"/>
    </source>
</evidence>
<proteinExistence type="predicted"/>
<dbReference type="OrthoDB" id="927622at2759"/>
<organism evidence="2 3">
    <name type="scientific">Striga asiatica</name>
    <name type="common">Asiatic witchweed</name>
    <name type="synonym">Buchnera asiatica</name>
    <dbReference type="NCBI Taxonomy" id="4170"/>
    <lineage>
        <taxon>Eukaryota</taxon>
        <taxon>Viridiplantae</taxon>
        <taxon>Streptophyta</taxon>
        <taxon>Embryophyta</taxon>
        <taxon>Tracheophyta</taxon>
        <taxon>Spermatophyta</taxon>
        <taxon>Magnoliopsida</taxon>
        <taxon>eudicotyledons</taxon>
        <taxon>Gunneridae</taxon>
        <taxon>Pentapetalae</taxon>
        <taxon>asterids</taxon>
        <taxon>lamiids</taxon>
        <taxon>Lamiales</taxon>
        <taxon>Orobanchaceae</taxon>
        <taxon>Buchnereae</taxon>
        <taxon>Striga</taxon>
    </lineage>
</organism>
<sequence>MSCTEVEDVQNLATSFENLGRPPTTGITKLGRSKSLKNLASCRESVGTFSMGTRRKSRSSISLKTLSSTKAASTGNNKVEGKLVPSYIPQVPMKPSYAPQNPFFSFHDSAEDKSQPEFCSKCSSEHLPRDSCPFIFSDTYLSKVVRSYIPQVPREVVPSLIPSYVPHKSFFSFHDGAKVKSQHEFCSKCSLEHCPLQACPYISCAICFRTHNSWGCPYEDFLPQGADFDRVNCMAVCAFDGGLIDEEKWACTWCHGKIAKLTAKYTAARFKALRDYDLKFPEKWMPCTEAEDVRKLAISFENLGRPLSVGMKKSKSLKNLASCNESSGSFSPGTRRRSRSSSSLRTLPSTGDNTIGNNKVESKLVPSYIPQVPSEVVPSFRPSYAPHNPFFSFHDSAEDKSQLEFCSKCSLEHLPRDSCPCIFSDIYLSKVVPSYVPSEVVPSLRPSYVPDKSFFNFHDGAKDESEPEFCSKCSLEHLPRQACPYISCAICFRTHRNWGCPYENFLPQGADFNRDNCMVVCAFDDAGVFDEEKWACTWCHGKIAKLTAKKCCICLKFADHCSYECPKDVDRAARFKALRDYDLTFPKKWVPCGDYLVEEE</sequence>
<comment type="caution">
    <text evidence="2">The sequence shown here is derived from an EMBL/GenBank/DDBJ whole genome shotgun (WGS) entry which is preliminary data.</text>
</comment>
<accession>A0A5A7QUX8</accession>
<evidence type="ECO:0000313" key="3">
    <source>
        <dbReference type="Proteomes" id="UP000325081"/>
    </source>
</evidence>
<dbReference type="Proteomes" id="UP000325081">
    <property type="component" value="Unassembled WGS sequence"/>
</dbReference>
<reference evidence="3" key="1">
    <citation type="journal article" date="2019" name="Curr. Biol.">
        <title>Genome Sequence of Striga asiatica Provides Insight into the Evolution of Plant Parasitism.</title>
        <authorList>
            <person name="Yoshida S."/>
            <person name="Kim S."/>
            <person name="Wafula E.K."/>
            <person name="Tanskanen J."/>
            <person name="Kim Y.M."/>
            <person name="Honaas L."/>
            <person name="Yang Z."/>
            <person name="Spallek T."/>
            <person name="Conn C.E."/>
            <person name="Ichihashi Y."/>
            <person name="Cheong K."/>
            <person name="Cui S."/>
            <person name="Der J.P."/>
            <person name="Gundlach H."/>
            <person name="Jiao Y."/>
            <person name="Hori C."/>
            <person name="Ishida J.K."/>
            <person name="Kasahara H."/>
            <person name="Kiba T."/>
            <person name="Kim M.S."/>
            <person name="Koo N."/>
            <person name="Laohavisit A."/>
            <person name="Lee Y.H."/>
            <person name="Lumba S."/>
            <person name="McCourt P."/>
            <person name="Mortimer J.C."/>
            <person name="Mutuku J.M."/>
            <person name="Nomura T."/>
            <person name="Sasaki-Sekimoto Y."/>
            <person name="Seto Y."/>
            <person name="Wang Y."/>
            <person name="Wakatake T."/>
            <person name="Sakakibara H."/>
            <person name="Demura T."/>
            <person name="Yamaguchi S."/>
            <person name="Yoneyama K."/>
            <person name="Manabe R.I."/>
            <person name="Nelson D.C."/>
            <person name="Schulman A.H."/>
            <person name="Timko M.P."/>
            <person name="dePamphilis C.W."/>
            <person name="Choi D."/>
            <person name="Shirasu K."/>
        </authorList>
    </citation>
    <scope>NUCLEOTIDE SEQUENCE [LARGE SCALE GENOMIC DNA]</scope>
    <source>
        <strain evidence="3">cv. UVA1</strain>
    </source>
</reference>
<keyword evidence="3" id="KW-1185">Reference proteome</keyword>